<feature type="domain" description="Prephenate dehydratase" evidence="9">
    <location>
        <begin position="3"/>
        <end position="181"/>
    </location>
</feature>
<feature type="site" description="Essential for prephenate dehydratase activity" evidence="8">
    <location>
        <position position="174"/>
    </location>
</feature>
<dbReference type="UniPathway" id="UPA00121">
    <property type="reaction ID" value="UER00345"/>
</dbReference>
<dbReference type="RefSeq" id="WP_090406012.1">
    <property type="nucleotide sequence ID" value="NZ_FNDQ01000004.1"/>
</dbReference>
<keyword evidence="4" id="KW-0057">Aromatic amino acid biosynthesis</keyword>
<accession>A0A1G8CFU4</accession>
<organism evidence="11 12">
    <name type="scientific">Myroides phaeus</name>
    <dbReference type="NCBI Taxonomy" id="702745"/>
    <lineage>
        <taxon>Bacteria</taxon>
        <taxon>Pseudomonadati</taxon>
        <taxon>Bacteroidota</taxon>
        <taxon>Flavobacteriia</taxon>
        <taxon>Flavobacteriales</taxon>
        <taxon>Flavobacteriaceae</taxon>
        <taxon>Myroides</taxon>
    </lineage>
</organism>
<evidence type="ECO:0000256" key="1">
    <source>
        <dbReference type="ARBA" id="ARBA00004741"/>
    </source>
</evidence>
<dbReference type="InterPro" id="IPR008242">
    <property type="entry name" value="Chor_mutase/pphenate_deHydtase"/>
</dbReference>
<dbReference type="Pfam" id="PF00800">
    <property type="entry name" value="PDT"/>
    <property type="match status" value="1"/>
</dbReference>
<evidence type="ECO:0000256" key="7">
    <source>
        <dbReference type="ARBA" id="ARBA00047848"/>
    </source>
</evidence>
<reference evidence="12" key="1">
    <citation type="submission" date="2016-10" db="EMBL/GenBank/DDBJ databases">
        <authorList>
            <person name="Varghese N."/>
            <person name="Submissions S."/>
        </authorList>
    </citation>
    <scope>NUCLEOTIDE SEQUENCE [LARGE SCALE GENOMIC DNA]</scope>
    <source>
        <strain evidence="12">DSM 23313</strain>
    </source>
</reference>
<dbReference type="PIRSF" id="PIRSF001500">
    <property type="entry name" value="Chor_mut_pdt_Ppr"/>
    <property type="match status" value="1"/>
</dbReference>
<dbReference type="InterPro" id="IPR002912">
    <property type="entry name" value="ACT_dom"/>
</dbReference>
<evidence type="ECO:0000256" key="5">
    <source>
        <dbReference type="ARBA" id="ARBA00023222"/>
    </source>
</evidence>
<proteinExistence type="predicted"/>
<dbReference type="PANTHER" id="PTHR21022:SF19">
    <property type="entry name" value="PREPHENATE DEHYDRATASE-RELATED"/>
    <property type="match status" value="1"/>
</dbReference>
<dbReference type="PANTHER" id="PTHR21022">
    <property type="entry name" value="PREPHENATE DEHYDRATASE P PROTEIN"/>
    <property type="match status" value="1"/>
</dbReference>
<dbReference type="AlphaFoldDB" id="A0A1G8CFU4"/>
<evidence type="ECO:0000256" key="8">
    <source>
        <dbReference type="PIRSR" id="PIRSR001500-2"/>
    </source>
</evidence>
<dbReference type="STRING" id="702745.SAMN05421818_10425"/>
<dbReference type="SUPFAM" id="SSF55021">
    <property type="entry name" value="ACT-like"/>
    <property type="match status" value="1"/>
</dbReference>
<dbReference type="InterPro" id="IPR001086">
    <property type="entry name" value="Preph_deHydtase"/>
</dbReference>
<sequence length="281" mass="32195">MKSVVIQGIKGSFHHEAVNRFFKEEAVEIVDSPTFNSLVKQVVSEQANYGMMAIENSIAGSILPNYSLMTKNDLYIWGEVKLPIKHNLLALEGQSLADISEVRTHPMALLQCENFLDQYETWKRLAMDDTATCARNIKNNQYKGVASIGSMLAAEMYGLEVLAENIHDVYDNYTRFYLLSKQPKQVEGFNKASLYFYTDHQKGSLNRVLEIFASHDLNLSKIQSVPLTGSVFQYSFHANVVLVNNDYEKYYQALEKVRQATRFFKVLGEYMEDQIPSDYQY</sequence>
<name>A0A1G8CFU4_9FLAO</name>
<dbReference type="PROSITE" id="PS51171">
    <property type="entry name" value="PREPHENATE_DEHYDR_3"/>
    <property type="match status" value="1"/>
</dbReference>
<gene>
    <name evidence="11" type="ORF">SAMN05421818_10425</name>
</gene>
<dbReference type="PROSITE" id="PS51671">
    <property type="entry name" value="ACT"/>
    <property type="match status" value="1"/>
</dbReference>
<dbReference type="CDD" id="cd04905">
    <property type="entry name" value="ACT_CM-PDT"/>
    <property type="match status" value="1"/>
</dbReference>
<dbReference type="Gene3D" id="3.30.70.260">
    <property type="match status" value="1"/>
</dbReference>
<evidence type="ECO:0000256" key="6">
    <source>
        <dbReference type="ARBA" id="ARBA00023239"/>
    </source>
</evidence>
<keyword evidence="6" id="KW-0456">Lyase</keyword>
<keyword evidence="12" id="KW-1185">Reference proteome</keyword>
<dbReference type="GO" id="GO:0005737">
    <property type="term" value="C:cytoplasm"/>
    <property type="evidence" value="ECO:0007669"/>
    <property type="project" value="TreeGrafter"/>
</dbReference>
<dbReference type="Proteomes" id="UP000243588">
    <property type="component" value="Unassembled WGS sequence"/>
</dbReference>
<dbReference type="GO" id="GO:0004664">
    <property type="term" value="F:prephenate dehydratase activity"/>
    <property type="evidence" value="ECO:0007669"/>
    <property type="project" value="UniProtKB-EC"/>
</dbReference>
<comment type="pathway">
    <text evidence="1">Amino-acid biosynthesis; L-phenylalanine biosynthesis; phenylpyruvate from prephenate: step 1/1.</text>
</comment>
<evidence type="ECO:0000256" key="2">
    <source>
        <dbReference type="ARBA" id="ARBA00013147"/>
    </source>
</evidence>
<dbReference type="EC" id="4.2.1.51" evidence="2"/>
<dbReference type="GO" id="GO:0009094">
    <property type="term" value="P:L-phenylalanine biosynthetic process"/>
    <property type="evidence" value="ECO:0007669"/>
    <property type="project" value="UniProtKB-UniPathway"/>
</dbReference>
<dbReference type="EMBL" id="FNDQ01000004">
    <property type="protein sequence ID" value="SDH44239.1"/>
    <property type="molecule type" value="Genomic_DNA"/>
</dbReference>
<evidence type="ECO:0000259" key="10">
    <source>
        <dbReference type="PROSITE" id="PS51671"/>
    </source>
</evidence>
<dbReference type="Gene3D" id="3.40.190.10">
    <property type="entry name" value="Periplasmic binding protein-like II"/>
    <property type="match status" value="2"/>
</dbReference>
<protein>
    <recommendedName>
        <fullName evidence="2">prephenate dehydratase</fullName>
        <ecNumber evidence="2">4.2.1.51</ecNumber>
    </recommendedName>
</protein>
<evidence type="ECO:0000256" key="4">
    <source>
        <dbReference type="ARBA" id="ARBA00023141"/>
    </source>
</evidence>
<comment type="catalytic activity">
    <reaction evidence="7">
        <text>prephenate + H(+) = 3-phenylpyruvate + CO2 + H2O</text>
        <dbReference type="Rhea" id="RHEA:21648"/>
        <dbReference type="ChEBI" id="CHEBI:15377"/>
        <dbReference type="ChEBI" id="CHEBI:15378"/>
        <dbReference type="ChEBI" id="CHEBI:16526"/>
        <dbReference type="ChEBI" id="CHEBI:18005"/>
        <dbReference type="ChEBI" id="CHEBI:29934"/>
        <dbReference type="EC" id="4.2.1.51"/>
    </reaction>
</comment>
<dbReference type="InterPro" id="IPR045865">
    <property type="entry name" value="ACT-like_dom_sf"/>
</dbReference>
<dbReference type="SUPFAM" id="SSF53850">
    <property type="entry name" value="Periplasmic binding protein-like II"/>
    <property type="match status" value="1"/>
</dbReference>
<evidence type="ECO:0000259" key="9">
    <source>
        <dbReference type="PROSITE" id="PS51171"/>
    </source>
</evidence>
<feature type="domain" description="ACT" evidence="10">
    <location>
        <begin position="193"/>
        <end position="271"/>
    </location>
</feature>
<keyword evidence="3" id="KW-0028">Amino-acid biosynthesis</keyword>
<evidence type="ECO:0000313" key="11">
    <source>
        <dbReference type="EMBL" id="SDH44239.1"/>
    </source>
</evidence>
<evidence type="ECO:0000313" key="12">
    <source>
        <dbReference type="Proteomes" id="UP000243588"/>
    </source>
</evidence>
<dbReference type="CDD" id="cd13631">
    <property type="entry name" value="PBP2_Ct-PDT_like"/>
    <property type="match status" value="1"/>
</dbReference>
<evidence type="ECO:0000256" key="3">
    <source>
        <dbReference type="ARBA" id="ARBA00022605"/>
    </source>
</evidence>
<keyword evidence="5" id="KW-0584">Phenylalanine biosynthesis</keyword>